<sequence length="43" mass="4846">MLLMWLHAFEEPFYSCGGLRALPGPTDFRQGTVRFVGVLCCLI</sequence>
<dbReference type="Proteomes" id="UP000288096">
    <property type="component" value="Unassembled WGS sequence"/>
</dbReference>
<organism evidence="1 2">
    <name type="scientific">Desulfonema ishimotonii</name>
    <dbReference type="NCBI Taxonomy" id="45657"/>
    <lineage>
        <taxon>Bacteria</taxon>
        <taxon>Pseudomonadati</taxon>
        <taxon>Thermodesulfobacteriota</taxon>
        <taxon>Desulfobacteria</taxon>
        <taxon>Desulfobacterales</taxon>
        <taxon>Desulfococcaceae</taxon>
        <taxon>Desulfonema</taxon>
    </lineage>
</organism>
<name>A0A401FTE5_9BACT</name>
<reference evidence="2" key="1">
    <citation type="submission" date="2017-11" db="EMBL/GenBank/DDBJ databases">
        <authorList>
            <person name="Watanabe M."/>
            <person name="Kojima H."/>
        </authorList>
    </citation>
    <scope>NUCLEOTIDE SEQUENCE [LARGE SCALE GENOMIC DNA]</scope>
    <source>
        <strain evidence="2">Tokyo 01</strain>
    </source>
</reference>
<accession>A0A401FTE5</accession>
<comment type="caution">
    <text evidence="1">The sequence shown here is derived from an EMBL/GenBank/DDBJ whole genome shotgun (WGS) entry which is preliminary data.</text>
</comment>
<protein>
    <submittedName>
        <fullName evidence="1">Uncharacterized protein</fullName>
    </submittedName>
</protein>
<keyword evidence="2" id="KW-1185">Reference proteome</keyword>
<dbReference type="RefSeq" id="WP_269433903.1">
    <property type="nucleotide sequence ID" value="NZ_BEXT01000001.1"/>
</dbReference>
<proteinExistence type="predicted"/>
<dbReference type="EMBL" id="BEXT01000001">
    <property type="protein sequence ID" value="GBC60228.1"/>
    <property type="molecule type" value="Genomic_DNA"/>
</dbReference>
<gene>
    <name evidence="1" type="ORF">DENIS_1179</name>
</gene>
<reference evidence="2" key="2">
    <citation type="submission" date="2019-01" db="EMBL/GenBank/DDBJ databases">
        <title>Genome sequence of Desulfonema ishimotonii strain Tokyo 01.</title>
        <authorList>
            <person name="Fukui M."/>
        </authorList>
    </citation>
    <scope>NUCLEOTIDE SEQUENCE [LARGE SCALE GENOMIC DNA]</scope>
    <source>
        <strain evidence="2">Tokyo 01</strain>
    </source>
</reference>
<evidence type="ECO:0000313" key="2">
    <source>
        <dbReference type="Proteomes" id="UP000288096"/>
    </source>
</evidence>
<evidence type="ECO:0000313" key="1">
    <source>
        <dbReference type="EMBL" id="GBC60228.1"/>
    </source>
</evidence>
<dbReference type="AlphaFoldDB" id="A0A401FTE5"/>